<evidence type="ECO:0000259" key="2">
    <source>
        <dbReference type="Pfam" id="PF11429"/>
    </source>
</evidence>
<dbReference type="InterPro" id="IPR024440">
    <property type="entry name" value="ColicinD_C"/>
</dbReference>
<dbReference type="InterPro" id="IPR037178">
    <property type="entry name" value="ColicinD_C_sf"/>
</dbReference>
<organism evidence="4 5">
    <name type="scientific">Erwinia rhapontici</name>
    <name type="common">Pectobacterium rhapontici</name>
    <dbReference type="NCBI Taxonomy" id="55212"/>
    <lineage>
        <taxon>Bacteria</taxon>
        <taxon>Pseudomonadati</taxon>
        <taxon>Pseudomonadota</taxon>
        <taxon>Gammaproteobacteria</taxon>
        <taxon>Enterobacterales</taxon>
        <taxon>Erwiniaceae</taxon>
        <taxon>Erwinia</taxon>
    </lineage>
</organism>
<reference evidence="4 5" key="1">
    <citation type="submission" date="2021-01" db="EMBL/GenBank/DDBJ databases">
        <title>Complete genome sequence of Erwinia rhapontici MAFF 311153.</title>
        <authorList>
            <person name="Morohoshi T."/>
            <person name="Someya N."/>
        </authorList>
    </citation>
    <scope>NUCLEOTIDE SEQUENCE [LARGE SCALE GENOMIC DNA]</scope>
    <source>
        <strain evidence="4 5">MAFF 311153</strain>
    </source>
</reference>
<accession>A0ABM7N569</accession>
<sequence length="379" mass="42203">MFCLYQTQDAGRRLSPRDFQFVQTPRVAFDNARIYYEMDYRRYARQDVSGDLPQRKSANNDRFNPSDKYSGISGYDPIYNATECDLNRGRIIGIDTSERWDPFHHPFYFDADSNLVYGGSRDLRDSPFEQAVRRAYEQCLKRHHGKKPAPTLKKHYIGDSGQQAPPGKMLNSKAAGRLLAAGGVYNGNVAGFRKTAEQLGGDAVKGYDQVLNEKTSGSMIAAAAVLFAKTARNPLTRGELSSSLVENNSLSGDKARKAGILIPGKKIPNIETVIVSDSVAFSAKQLDKKFKHASDFGVVTTKKNGDTIIEYQTAIKLHLDNTKTYEHGTYLLVPGSKVFFNPKTNNVVVVDKTGNFVSGWKLAPQTKQYENFMNNGTLR</sequence>
<dbReference type="InterPro" id="IPR052947">
    <property type="entry name" value="T6SS_Hcp1_domain"/>
</dbReference>
<dbReference type="Gene3D" id="3.10.450.200">
    <property type="match status" value="1"/>
</dbReference>
<dbReference type="Pfam" id="PF26362">
    <property type="entry name" value="DUF8093"/>
    <property type="match status" value="1"/>
</dbReference>
<feature type="domain" description="DUF8093" evidence="3">
    <location>
        <begin position="13"/>
        <end position="151"/>
    </location>
</feature>
<dbReference type="PANTHER" id="PTHR34319:SF7">
    <property type="entry name" value="HNH ENDONUCLEASE DOMAIN-CONTAINING PROTEIN"/>
    <property type="match status" value="1"/>
</dbReference>
<name>A0ABM7N569_ERWRD</name>
<feature type="domain" description="Colicin D C-terminal" evidence="2">
    <location>
        <begin position="285"/>
        <end position="365"/>
    </location>
</feature>
<evidence type="ECO:0008006" key="6">
    <source>
        <dbReference type="Google" id="ProtNLM"/>
    </source>
</evidence>
<dbReference type="Proteomes" id="UP000677515">
    <property type="component" value="Chromosome"/>
</dbReference>
<dbReference type="InterPro" id="IPR058406">
    <property type="entry name" value="DUF8093"/>
</dbReference>
<dbReference type="EMBL" id="AP024329">
    <property type="protein sequence ID" value="BCQ36576.1"/>
    <property type="molecule type" value="Genomic_DNA"/>
</dbReference>
<keyword evidence="5" id="KW-1185">Reference proteome</keyword>
<gene>
    <name evidence="4" type="ORF">ERHA53_39190</name>
</gene>
<proteinExistence type="predicted"/>
<evidence type="ECO:0000313" key="5">
    <source>
        <dbReference type="Proteomes" id="UP000677515"/>
    </source>
</evidence>
<feature type="region of interest" description="Disordered" evidence="1">
    <location>
        <begin position="142"/>
        <end position="165"/>
    </location>
</feature>
<evidence type="ECO:0000256" key="1">
    <source>
        <dbReference type="SAM" id="MobiDB-lite"/>
    </source>
</evidence>
<dbReference type="PANTHER" id="PTHR34319">
    <property type="entry name" value="MAJOR EXPORTED PROTEIN"/>
    <property type="match status" value="1"/>
</dbReference>
<protein>
    <recommendedName>
        <fullName evidence="6">Colicin D C-terminal domain-containing protein</fullName>
    </recommendedName>
</protein>
<evidence type="ECO:0000313" key="4">
    <source>
        <dbReference type="EMBL" id="BCQ36576.1"/>
    </source>
</evidence>
<evidence type="ECO:0000259" key="3">
    <source>
        <dbReference type="Pfam" id="PF26362"/>
    </source>
</evidence>
<feature type="compositionally biased region" description="Basic residues" evidence="1">
    <location>
        <begin position="142"/>
        <end position="155"/>
    </location>
</feature>
<dbReference type="Pfam" id="PF11429">
    <property type="entry name" value="Colicin_D"/>
    <property type="match status" value="1"/>
</dbReference>
<dbReference type="SUPFAM" id="SSF102824">
    <property type="entry name" value="Colicin D/E5 nuclease domain"/>
    <property type="match status" value="1"/>
</dbReference>
<dbReference type="InterPro" id="IPR038233">
    <property type="entry name" value="Colicin_D/E5_nuclease"/>
</dbReference>